<dbReference type="AlphaFoldDB" id="A0A9P5TWG8"/>
<gene>
    <name evidence="2" type="ORF">BDP27DRAFT_1435267</name>
</gene>
<feature type="region of interest" description="Disordered" evidence="1">
    <location>
        <begin position="184"/>
        <end position="224"/>
    </location>
</feature>
<proteinExistence type="predicted"/>
<feature type="compositionally biased region" description="Basic and acidic residues" evidence="1">
    <location>
        <begin position="253"/>
        <end position="263"/>
    </location>
</feature>
<accession>A0A9P5TWG8</accession>
<organism evidence="2 3">
    <name type="scientific">Rhodocollybia butyracea</name>
    <dbReference type="NCBI Taxonomy" id="206335"/>
    <lineage>
        <taxon>Eukaryota</taxon>
        <taxon>Fungi</taxon>
        <taxon>Dikarya</taxon>
        <taxon>Basidiomycota</taxon>
        <taxon>Agaricomycotina</taxon>
        <taxon>Agaricomycetes</taxon>
        <taxon>Agaricomycetidae</taxon>
        <taxon>Agaricales</taxon>
        <taxon>Marasmiineae</taxon>
        <taxon>Omphalotaceae</taxon>
        <taxon>Rhodocollybia</taxon>
    </lineage>
</organism>
<reference evidence="2" key="1">
    <citation type="submission" date="2020-11" db="EMBL/GenBank/DDBJ databases">
        <authorList>
            <consortium name="DOE Joint Genome Institute"/>
            <person name="Ahrendt S."/>
            <person name="Riley R."/>
            <person name="Andreopoulos W."/>
            <person name="Labutti K."/>
            <person name="Pangilinan J."/>
            <person name="Ruiz-Duenas F.J."/>
            <person name="Barrasa J.M."/>
            <person name="Sanchez-Garcia M."/>
            <person name="Camarero S."/>
            <person name="Miyauchi S."/>
            <person name="Serrano A."/>
            <person name="Linde D."/>
            <person name="Babiker R."/>
            <person name="Drula E."/>
            <person name="Ayuso-Fernandez I."/>
            <person name="Pacheco R."/>
            <person name="Padilla G."/>
            <person name="Ferreira P."/>
            <person name="Barriuso J."/>
            <person name="Kellner H."/>
            <person name="Castanera R."/>
            <person name="Alfaro M."/>
            <person name="Ramirez L."/>
            <person name="Pisabarro A.G."/>
            <person name="Kuo A."/>
            <person name="Tritt A."/>
            <person name="Lipzen A."/>
            <person name="He G."/>
            <person name="Yan M."/>
            <person name="Ng V."/>
            <person name="Cullen D."/>
            <person name="Martin F."/>
            <person name="Rosso M.-N."/>
            <person name="Henrissat B."/>
            <person name="Hibbett D."/>
            <person name="Martinez A.T."/>
            <person name="Grigoriev I.V."/>
        </authorList>
    </citation>
    <scope>NUCLEOTIDE SEQUENCE</scope>
    <source>
        <strain evidence="2">AH 40177</strain>
    </source>
</reference>
<name>A0A9P5TWG8_9AGAR</name>
<sequence length="325" mass="35557">MPPRKKPKTLALFKVSDVVVISSNRFPAQVISEETFRAAASEDHKSSIQSLKVFYLGDPSSTLSLLNSGAVRKDCAKHLTLSNVQTHLDKGAPEGSNSATAKKRKIYWAYQDAHNVLSTCSPLCHEGDKPSVEHAAELEPILENQAEGACKDNLAKLHAINHYRQEEEVFDTWVLDAGEGQCEVAADSPVPEGSHQDEKEVGGHPSDGDGRYMVEVDRDPPEKEKEAVNAWNLPGEGRCEVKVDLSPADNCHNRDLYRQEGEGKAVSAQDTDGEGETEVESDPPISEDDREDKANSAEILPKDCINPDYAAMSALFIESTIVSYL</sequence>
<evidence type="ECO:0000313" key="3">
    <source>
        <dbReference type="Proteomes" id="UP000772434"/>
    </source>
</evidence>
<feature type="compositionally biased region" description="Basic and acidic residues" evidence="1">
    <location>
        <begin position="194"/>
        <end position="224"/>
    </location>
</feature>
<feature type="compositionally biased region" description="Acidic residues" evidence="1">
    <location>
        <begin position="271"/>
        <end position="290"/>
    </location>
</feature>
<evidence type="ECO:0000313" key="2">
    <source>
        <dbReference type="EMBL" id="KAF9039559.1"/>
    </source>
</evidence>
<protein>
    <submittedName>
        <fullName evidence="2">Uncharacterized protein</fullName>
    </submittedName>
</protein>
<dbReference type="Proteomes" id="UP000772434">
    <property type="component" value="Unassembled WGS sequence"/>
</dbReference>
<dbReference type="EMBL" id="JADNRY010000570">
    <property type="protein sequence ID" value="KAF9039559.1"/>
    <property type="molecule type" value="Genomic_DNA"/>
</dbReference>
<feature type="region of interest" description="Disordered" evidence="1">
    <location>
        <begin position="253"/>
        <end position="302"/>
    </location>
</feature>
<evidence type="ECO:0000256" key="1">
    <source>
        <dbReference type="SAM" id="MobiDB-lite"/>
    </source>
</evidence>
<keyword evidence="3" id="KW-1185">Reference proteome</keyword>
<comment type="caution">
    <text evidence="2">The sequence shown here is derived from an EMBL/GenBank/DDBJ whole genome shotgun (WGS) entry which is preliminary data.</text>
</comment>